<keyword evidence="2" id="KW-1185">Reference proteome</keyword>
<organism evidence="1 2">
    <name type="scientific">Rubus argutus</name>
    <name type="common">Southern blackberry</name>
    <dbReference type="NCBI Taxonomy" id="59490"/>
    <lineage>
        <taxon>Eukaryota</taxon>
        <taxon>Viridiplantae</taxon>
        <taxon>Streptophyta</taxon>
        <taxon>Embryophyta</taxon>
        <taxon>Tracheophyta</taxon>
        <taxon>Spermatophyta</taxon>
        <taxon>Magnoliopsida</taxon>
        <taxon>eudicotyledons</taxon>
        <taxon>Gunneridae</taxon>
        <taxon>Pentapetalae</taxon>
        <taxon>rosids</taxon>
        <taxon>fabids</taxon>
        <taxon>Rosales</taxon>
        <taxon>Rosaceae</taxon>
        <taxon>Rosoideae</taxon>
        <taxon>Rosoideae incertae sedis</taxon>
        <taxon>Rubus</taxon>
    </lineage>
</organism>
<gene>
    <name evidence="1" type="ORF">M0R45_025547</name>
</gene>
<dbReference type="AlphaFoldDB" id="A0AAW1WYI1"/>
<name>A0AAW1WYI1_RUBAR</name>
<evidence type="ECO:0000313" key="1">
    <source>
        <dbReference type="EMBL" id="KAK9928410.1"/>
    </source>
</evidence>
<proteinExistence type="predicted"/>
<reference evidence="1 2" key="1">
    <citation type="journal article" date="2023" name="G3 (Bethesda)">
        <title>A chromosome-length genome assembly and annotation of blackberry (Rubus argutus, cv. 'Hillquist').</title>
        <authorList>
            <person name="Bruna T."/>
            <person name="Aryal R."/>
            <person name="Dudchenko O."/>
            <person name="Sargent D.J."/>
            <person name="Mead D."/>
            <person name="Buti M."/>
            <person name="Cavallini A."/>
            <person name="Hytonen T."/>
            <person name="Andres J."/>
            <person name="Pham M."/>
            <person name="Weisz D."/>
            <person name="Mascagni F."/>
            <person name="Usai G."/>
            <person name="Natali L."/>
            <person name="Bassil N."/>
            <person name="Fernandez G.E."/>
            <person name="Lomsadze A."/>
            <person name="Armour M."/>
            <person name="Olukolu B."/>
            <person name="Poorten T."/>
            <person name="Britton C."/>
            <person name="Davik J."/>
            <person name="Ashrafi H."/>
            <person name="Aiden E.L."/>
            <person name="Borodovsky M."/>
            <person name="Worthington M."/>
        </authorList>
    </citation>
    <scope>NUCLEOTIDE SEQUENCE [LARGE SCALE GENOMIC DNA]</scope>
    <source>
        <strain evidence="1">PI 553951</strain>
    </source>
</reference>
<dbReference type="EMBL" id="JBEDUW010000005">
    <property type="protein sequence ID" value="KAK9928410.1"/>
    <property type="molecule type" value="Genomic_DNA"/>
</dbReference>
<dbReference type="Proteomes" id="UP001457282">
    <property type="component" value="Unassembled WGS sequence"/>
</dbReference>
<comment type="caution">
    <text evidence="1">The sequence shown here is derived from an EMBL/GenBank/DDBJ whole genome shotgun (WGS) entry which is preliminary data.</text>
</comment>
<sequence>MGTQLSRVEVTGIQELCASSPLVGGSTALSVLSSPSCASGMPVVDRATCSCSFASEGRMQTNSSPLTSRSSEKLGSGCELCTTNTLIPQSSVLKENTNNACLSSGHTPKCSSVMGPVLTHHES</sequence>
<evidence type="ECO:0000313" key="2">
    <source>
        <dbReference type="Proteomes" id="UP001457282"/>
    </source>
</evidence>
<protein>
    <submittedName>
        <fullName evidence="1">Uncharacterized protein</fullName>
    </submittedName>
</protein>
<accession>A0AAW1WYI1</accession>